<proteinExistence type="predicted"/>
<organism evidence="1 2">
    <name type="scientific">Janthinobacterium lividum</name>
    <dbReference type="NCBI Taxonomy" id="29581"/>
    <lineage>
        <taxon>Bacteria</taxon>
        <taxon>Pseudomonadati</taxon>
        <taxon>Pseudomonadota</taxon>
        <taxon>Betaproteobacteria</taxon>
        <taxon>Burkholderiales</taxon>
        <taxon>Oxalobacteraceae</taxon>
        <taxon>Janthinobacterium</taxon>
    </lineage>
</organism>
<evidence type="ECO:0000313" key="1">
    <source>
        <dbReference type="EMBL" id="MDQ4624852.1"/>
    </source>
</evidence>
<dbReference type="EMBL" id="JAVFKP010000001">
    <property type="protein sequence ID" value="MDQ4624852.1"/>
    <property type="molecule type" value="Genomic_DNA"/>
</dbReference>
<sequence>MSNLSILERLEDSLAAYGKGKLTRDAFVDFLSNSIRALEGVPLSVIHELRRHEYAIETEGYFDEEGFESRQDLAQELLLSWILELKRIYGK</sequence>
<name>A0ABU0XMY4_9BURK</name>
<dbReference type="Proteomes" id="UP001237592">
    <property type="component" value="Unassembled WGS sequence"/>
</dbReference>
<dbReference type="RefSeq" id="WP_176386522.1">
    <property type="nucleotide sequence ID" value="NZ_CP049829.1"/>
</dbReference>
<keyword evidence="2" id="KW-1185">Reference proteome</keyword>
<comment type="caution">
    <text evidence="1">The sequence shown here is derived from an EMBL/GenBank/DDBJ whole genome shotgun (WGS) entry which is preliminary data.</text>
</comment>
<reference evidence="1 2" key="1">
    <citation type="submission" date="2023-08" db="EMBL/GenBank/DDBJ databases">
        <title>Draft genome sequence of Janthinobacterium lividum.</title>
        <authorList>
            <person name="Chun B.H."/>
            <person name="Lee Y."/>
        </authorList>
    </citation>
    <scope>NUCLEOTIDE SEQUENCE [LARGE SCALE GENOMIC DNA]</scope>
    <source>
        <strain evidence="1 2">AMJK</strain>
    </source>
</reference>
<protein>
    <submittedName>
        <fullName evidence="1">Uncharacterized protein</fullName>
    </submittedName>
</protein>
<accession>A0ABU0XMY4</accession>
<evidence type="ECO:0000313" key="2">
    <source>
        <dbReference type="Proteomes" id="UP001237592"/>
    </source>
</evidence>
<gene>
    <name evidence="1" type="ORF">RB624_03000</name>
</gene>